<feature type="compositionally biased region" description="Polar residues" evidence="1">
    <location>
        <begin position="167"/>
        <end position="181"/>
    </location>
</feature>
<reference evidence="2" key="1">
    <citation type="journal article" date="2019" name="Sci. Rep.">
        <title>Draft genome of Tanacetum cinerariifolium, the natural source of mosquito coil.</title>
        <authorList>
            <person name="Yamashiro T."/>
            <person name="Shiraishi A."/>
            <person name="Satake H."/>
            <person name="Nakayama K."/>
        </authorList>
    </citation>
    <scope>NUCLEOTIDE SEQUENCE</scope>
</reference>
<dbReference type="GO" id="GO:0016301">
    <property type="term" value="F:kinase activity"/>
    <property type="evidence" value="ECO:0007669"/>
    <property type="project" value="UniProtKB-KW"/>
</dbReference>
<evidence type="ECO:0000256" key="1">
    <source>
        <dbReference type="SAM" id="MobiDB-lite"/>
    </source>
</evidence>
<gene>
    <name evidence="2" type="ORF">Tci_062220</name>
</gene>
<protein>
    <submittedName>
        <fullName evidence="2">Xylulose kinase-1</fullName>
    </submittedName>
</protein>
<sequence>MVGLPTWQSKEVVGVGRGLLQHKGMGEGVFPYLKKGEYDIWAMKMQNFISSFDLLCWNIVLKGNSAKSMTTDNDGNLKIRPPVIAEEHQQVQREEKARTILLSALPNEHVCDFYHMIDARDIWNAIKERFDGVWEKATDSSEIKTNDDSISHSSDYVLFDFNDRSSEPSTNDPQTCDSSMECSRPNHSDHDSTDSISSVSAPANCDLHEQRFAKRNAEGKGILGRRITGKPVNPIRPKPVSAGQQNLVSAGPPPNFCWSTKPSFCWSAKPSFCWSAKPVSAGKATLACNSIPLSVTAGDGILGPRPMNIQPKKTIAMPELNNKMELLKEKIKPLEKLQELCLQILNFLPYFGLKQ</sequence>
<name>A0A6L2NYY9_TANCI</name>
<evidence type="ECO:0000313" key="2">
    <source>
        <dbReference type="EMBL" id="GEU90242.1"/>
    </source>
</evidence>
<feature type="compositionally biased region" description="Basic and acidic residues" evidence="1">
    <location>
        <begin position="184"/>
        <end position="193"/>
    </location>
</feature>
<organism evidence="2">
    <name type="scientific">Tanacetum cinerariifolium</name>
    <name type="common">Dalmatian daisy</name>
    <name type="synonym">Chrysanthemum cinerariifolium</name>
    <dbReference type="NCBI Taxonomy" id="118510"/>
    <lineage>
        <taxon>Eukaryota</taxon>
        <taxon>Viridiplantae</taxon>
        <taxon>Streptophyta</taxon>
        <taxon>Embryophyta</taxon>
        <taxon>Tracheophyta</taxon>
        <taxon>Spermatophyta</taxon>
        <taxon>Magnoliopsida</taxon>
        <taxon>eudicotyledons</taxon>
        <taxon>Gunneridae</taxon>
        <taxon>Pentapetalae</taxon>
        <taxon>asterids</taxon>
        <taxon>campanulids</taxon>
        <taxon>Asterales</taxon>
        <taxon>Asteraceae</taxon>
        <taxon>Asteroideae</taxon>
        <taxon>Anthemideae</taxon>
        <taxon>Anthemidinae</taxon>
        <taxon>Tanacetum</taxon>
    </lineage>
</organism>
<comment type="caution">
    <text evidence="2">The sequence shown here is derived from an EMBL/GenBank/DDBJ whole genome shotgun (WGS) entry which is preliminary data.</text>
</comment>
<feature type="region of interest" description="Disordered" evidence="1">
    <location>
        <begin position="161"/>
        <end position="200"/>
    </location>
</feature>
<proteinExistence type="predicted"/>
<dbReference type="EMBL" id="BKCJ010010143">
    <property type="protein sequence ID" value="GEU90242.1"/>
    <property type="molecule type" value="Genomic_DNA"/>
</dbReference>
<keyword evidence="2" id="KW-0808">Transferase</keyword>
<keyword evidence="2" id="KW-0418">Kinase</keyword>
<accession>A0A6L2NYY9</accession>
<dbReference type="AlphaFoldDB" id="A0A6L2NYY9"/>